<feature type="transmembrane region" description="Helical" evidence="9">
    <location>
        <begin position="149"/>
        <end position="167"/>
    </location>
</feature>
<feature type="transmembrane region" description="Helical" evidence="9">
    <location>
        <begin position="218"/>
        <end position="240"/>
    </location>
</feature>
<dbReference type="InterPro" id="IPR000298">
    <property type="entry name" value="Cyt_c_oxidase-like_su3"/>
</dbReference>
<dbReference type="Gene3D" id="1.20.120.80">
    <property type="entry name" value="Cytochrome c oxidase, subunit III, four-helix bundle"/>
    <property type="match status" value="1"/>
</dbReference>
<keyword evidence="4 8" id="KW-0812">Transmembrane</keyword>
<feature type="transmembrane region" description="Helical" evidence="9">
    <location>
        <begin position="47"/>
        <end position="72"/>
    </location>
</feature>
<dbReference type="SUPFAM" id="SSF81452">
    <property type="entry name" value="Cytochrome c oxidase subunit III-like"/>
    <property type="match status" value="1"/>
</dbReference>
<proteinExistence type="inferred from homology"/>
<evidence type="ECO:0000256" key="2">
    <source>
        <dbReference type="ARBA" id="ARBA00010581"/>
    </source>
</evidence>
<dbReference type="GO" id="GO:0006123">
    <property type="term" value="P:mitochondrial electron transport, cytochrome c to oxygen"/>
    <property type="evidence" value="ECO:0007669"/>
    <property type="project" value="UniProtKB-ARBA"/>
</dbReference>
<dbReference type="EMBL" id="MN912388">
    <property type="protein sequence ID" value="UNJ79230.1"/>
    <property type="molecule type" value="Genomic_DNA"/>
</dbReference>
<sequence>MDVKNKIILWMIPLIKVLKSTQSHPFHLVDPSPWPLFTSLSAFGCASGAVLYMHAYSGATFTLISSFLLLILSKTGWWRDVVREASFEGHHTSNVQIGLRYGMLLFIISEVLFFFAFLWAFFHSSLSPAIEIGSIWPPKGIDVLDPWKIPFLNTLILLLSGCTITWAHHSIIANLRMQTILGLGCTLILAVVFTSFQVLEYTIASFRLADGIYGSTFYIITGFHGFHVFIGTTILLICLVRMAKYQLTYQHHFGFEAAAWYWHFVDVIWLVLFVSIYWWGGL</sequence>
<keyword evidence="7 9" id="KW-0472">Membrane</keyword>
<reference evidence="11" key="1">
    <citation type="submission" date="2020-01" db="EMBL/GenBank/DDBJ databases">
        <title>Completer mitochondrial genome of audouinella-like taxa.</title>
        <authorList>
            <person name="Nan F.R."/>
        </authorList>
    </citation>
    <scope>NUCLEOTIDE SEQUENCE</scope>
</reference>
<evidence type="ECO:0000259" key="10">
    <source>
        <dbReference type="PROSITE" id="PS50253"/>
    </source>
</evidence>
<dbReference type="GO" id="GO:0045277">
    <property type="term" value="C:respiratory chain complex IV"/>
    <property type="evidence" value="ECO:0007669"/>
    <property type="project" value="UniProtKB-ARBA"/>
</dbReference>
<feature type="transmembrane region" description="Helical" evidence="9">
    <location>
        <begin position="260"/>
        <end position="280"/>
    </location>
</feature>
<evidence type="ECO:0000256" key="9">
    <source>
        <dbReference type="SAM" id="Phobius"/>
    </source>
</evidence>
<evidence type="ECO:0000256" key="6">
    <source>
        <dbReference type="ARBA" id="ARBA00022989"/>
    </source>
</evidence>
<comment type="function">
    <text evidence="8">Component of the cytochrome c oxidase, the last enzyme in the mitochondrial electron transport chain which drives oxidative phosphorylation. The respiratory chain contains 3 multisubunit complexes succinate dehydrogenase (complex II, CII), ubiquinol-cytochrome c oxidoreductase (cytochrome b-c1 complex, complex III, CIII) and cytochrome c oxidase (complex IV, CIV), that cooperate to transfer electrons derived from NADH and succinate to molecular oxygen, creating an electrochemical gradient over the inner membrane that drives transmembrane transport and the ATP synthase. Cytochrome c oxidase is the component of the respiratory chain that catalyzes the reduction of oxygen to water. Electrons originating from reduced cytochrome c in the intermembrane space (IMS) are transferred via the dinuclear copper A center (CU(A)) of subunit 2 and heme A of subunit 1 to the active site in subunit 1, a binuclear center (BNC) formed by heme A3 and copper B (CU(B)). The BNC reduces molecular oxygen to 2 water molecules using 4 electrons from cytochrome c in the IMS and 4 protons from the mitochondrial matrix.</text>
</comment>
<keyword evidence="6 9" id="KW-1133">Transmembrane helix</keyword>
<dbReference type="GO" id="GO:0005739">
    <property type="term" value="C:mitochondrion"/>
    <property type="evidence" value="ECO:0007669"/>
    <property type="project" value="TreeGrafter"/>
</dbReference>
<dbReference type="InterPro" id="IPR035973">
    <property type="entry name" value="Cyt_c_oxidase_su3-like_sf"/>
</dbReference>
<dbReference type="InterPro" id="IPR033945">
    <property type="entry name" value="Cyt_c_oxase_su3_dom"/>
</dbReference>
<name>A0A8T9EMS0_9FLOR</name>
<comment type="similarity">
    <text evidence="2 8">Belongs to the cytochrome c oxidase subunit 3 family.</text>
</comment>
<dbReference type="GO" id="GO:0004129">
    <property type="term" value="F:cytochrome-c oxidase activity"/>
    <property type="evidence" value="ECO:0007669"/>
    <property type="project" value="InterPro"/>
</dbReference>
<dbReference type="Gene3D" id="1.10.287.70">
    <property type="match status" value="1"/>
</dbReference>
<dbReference type="AlphaFoldDB" id="A0A8T9EMS0"/>
<dbReference type="GO" id="GO:0031090">
    <property type="term" value="C:organelle membrane"/>
    <property type="evidence" value="ECO:0007669"/>
    <property type="project" value="UniProtKB-ARBA"/>
</dbReference>
<dbReference type="FunFam" id="1.20.120.80:FF:000002">
    <property type="entry name" value="Cytochrome c oxidase subunit 3"/>
    <property type="match status" value="1"/>
</dbReference>
<feature type="transmembrane region" description="Helical" evidence="9">
    <location>
        <begin position="101"/>
        <end position="122"/>
    </location>
</feature>
<dbReference type="CDD" id="cd01665">
    <property type="entry name" value="Cyt_c_Oxidase_III"/>
    <property type="match status" value="1"/>
</dbReference>
<evidence type="ECO:0000256" key="3">
    <source>
        <dbReference type="ARBA" id="ARBA00015944"/>
    </source>
</evidence>
<evidence type="ECO:0000256" key="5">
    <source>
        <dbReference type="ARBA" id="ARBA00022967"/>
    </source>
</evidence>
<dbReference type="InterPro" id="IPR024791">
    <property type="entry name" value="Cyt_c/ubiquinol_Oxase_su3"/>
</dbReference>
<feature type="transmembrane region" description="Helical" evidence="9">
    <location>
        <begin position="179"/>
        <end position="198"/>
    </location>
</feature>
<dbReference type="PROSITE" id="PS50253">
    <property type="entry name" value="COX3"/>
    <property type="match status" value="1"/>
</dbReference>
<accession>A0A8T9EMS0</accession>
<keyword evidence="5" id="KW-1278">Translocase</keyword>
<protein>
    <recommendedName>
        <fullName evidence="3 8">Cytochrome c oxidase subunit 3</fullName>
    </recommendedName>
</protein>
<dbReference type="FunFam" id="1.10.287.70:FF:000082">
    <property type="entry name" value="Cytochrome c oxidase subunit 3"/>
    <property type="match status" value="1"/>
</dbReference>
<dbReference type="GO" id="GO:0031967">
    <property type="term" value="C:organelle envelope"/>
    <property type="evidence" value="ECO:0007669"/>
    <property type="project" value="UniProtKB-ARBA"/>
</dbReference>
<dbReference type="Pfam" id="PF00510">
    <property type="entry name" value="COX3"/>
    <property type="match status" value="1"/>
</dbReference>
<evidence type="ECO:0000313" key="11">
    <source>
        <dbReference type="EMBL" id="UNJ79230.1"/>
    </source>
</evidence>
<feature type="domain" description="Heme-copper oxidase subunit III family profile" evidence="10">
    <location>
        <begin position="22"/>
        <end position="281"/>
    </location>
</feature>
<keyword evidence="8 11" id="KW-0496">Mitochondrion</keyword>
<dbReference type="PANTHER" id="PTHR11403">
    <property type="entry name" value="CYTOCHROME C OXIDASE SUBUNIT III"/>
    <property type="match status" value="1"/>
</dbReference>
<dbReference type="InterPro" id="IPR013833">
    <property type="entry name" value="Cyt_c_oxidase_su3_a-hlx"/>
</dbReference>
<gene>
    <name evidence="11" type="primary">cox3</name>
</gene>
<comment type="subcellular location">
    <subcellularLocation>
        <location evidence="1">Membrane</location>
        <topology evidence="1">Multi-pass membrane protein</topology>
    </subcellularLocation>
</comment>
<evidence type="ECO:0000256" key="4">
    <source>
        <dbReference type="ARBA" id="ARBA00022692"/>
    </source>
</evidence>
<geneLocation type="mitochondrion" evidence="11"/>
<evidence type="ECO:0000256" key="1">
    <source>
        <dbReference type="ARBA" id="ARBA00004141"/>
    </source>
</evidence>
<organism evidence="11">
    <name type="scientific">Audouinella sp</name>
    <dbReference type="NCBI Taxonomy" id="2927089"/>
    <lineage>
        <taxon>Eukaryota</taxon>
        <taxon>Rhodophyta</taxon>
        <taxon>Florideophyceae</taxon>
        <taxon>Nemaliophycidae</taxon>
        <taxon>Acrochaetiales</taxon>
        <taxon>Acrochaetiaceae</taxon>
        <taxon>Audouinella</taxon>
    </lineage>
</organism>
<dbReference type="PANTHER" id="PTHR11403:SF7">
    <property type="entry name" value="CYTOCHROME C OXIDASE SUBUNIT 3"/>
    <property type="match status" value="1"/>
</dbReference>
<evidence type="ECO:0000256" key="7">
    <source>
        <dbReference type="ARBA" id="ARBA00023136"/>
    </source>
</evidence>
<evidence type="ECO:0000256" key="8">
    <source>
        <dbReference type="RuleBase" id="RU003375"/>
    </source>
</evidence>